<name>A0A1G6J6F2_9BACI</name>
<proteinExistence type="predicted"/>
<evidence type="ECO:0000313" key="3">
    <source>
        <dbReference type="Proteomes" id="UP000242662"/>
    </source>
</evidence>
<dbReference type="OrthoDB" id="1957331at2"/>
<dbReference type="AlphaFoldDB" id="A0A1G6J6F2"/>
<dbReference type="STRING" id="1464122.SAMN05421737_105249"/>
<reference evidence="3" key="1">
    <citation type="submission" date="2016-09" db="EMBL/GenBank/DDBJ databases">
        <authorList>
            <person name="Varghese N."/>
            <person name="Submissions S."/>
        </authorList>
    </citation>
    <scope>NUCLEOTIDE SEQUENCE [LARGE SCALE GENOMIC DNA]</scope>
    <source>
        <strain evidence="3">25nlg</strain>
    </source>
</reference>
<dbReference type="RefSeq" id="WP_090775593.1">
    <property type="nucleotide sequence ID" value="NZ_FMYM01000005.1"/>
</dbReference>
<dbReference type="EMBL" id="FMYM01000005">
    <property type="protein sequence ID" value="SDC13526.1"/>
    <property type="molecule type" value="Genomic_DNA"/>
</dbReference>
<dbReference type="Proteomes" id="UP000242662">
    <property type="component" value="Unassembled WGS sequence"/>
</dbReference>
<evidence type="ECO:0008006" key="4">
    <source>
        <dbReference type="Google" id="ProtNLM"/>
    </source>
</evidence>
<dbReference type="Gene3D" id="2.50.20.20">
    <property type="match status" value="1"/>
</dbReference>
<gene>
    <name evidence="2" type="ORF">SAMN05421737_105249</name>
</gene>
<evidence type="ECO:0000313" key="2">
    <source>
        <dbReference type="EMBL" id="SDC13526.1"/>
    </source>
</evidence>
<keyword evidence="1" id="KW-0732">Signal</keyword>
<evidence type="ECO:0000256" key="1">
    <source>
        <dbReference type="SAM" id="SignalP"/>
    </source>
</evidence>
<feature type="signal peptide" evidence="1">
    <location>
        <begin position="1"/>
        <end position="18"/>
    </location>
</feature>
<sequence length="298" mass="33107">MKKIFMTTTVFTSIVALAACGDNVPTDGEGTAKKEGSNALDAASILMKSQDAMEEVKNLQINTDAKAEVGIGDGKPGMSMGINASLIQNVSLDPAALYQEMTATVVGEEIKNEQYVTDKGIYLKDQWTDQWTVVEDDDEMMEMTPFDGFDYSEYLDVLVKFVNYLSYEEKEDVYVVKIDAVDEALEEIAKEFDFEEGLLNDSGLTKEELDAFSFSDFSLALSINKDTFMQERIQLDMKMEGKAEDFTLSVNMTSDSKLSKFNKVDQIDVPQDVIDAAIPFSELEEQHGMGFEDNGEGV</sequence>
<keyword evidence="3" id="KW-1185">Reference proteome</keyword>
<dbReference type="PROSITE" id="PS51257">
    <property type="entry name" value="PROKAR_LIPOPROTEIN"/>
    <property type="match status" value="1"/>
</dbReference>
<organism evidence="2 3">
    <name type="scientific">Shouchella lonarensis</name>
    <dbReference type="NCBI Taxonomy" id="1464122"/>
    <lineage>
        <taxon>Bacteria</taxon>
        <taxon>Bacillati</taxon>
        <taxon>Bacillota</taxon>
        <taxon>Bacilli</taxon>
        <taxon>Bacillales</taxon>
        <taxon>Bacillaceae</taxon>
        <taxon>Shouchella</taxon>
    </lineage>
</organism>
<feature type="chain" id="PRO_5038456522" description="Lipoprotein" evidence="1">
    <location>
        <begin position="19"/>
        <end position="298"/>
    </location>
</feature>
<protein>
    <recommendedName>
        <fullName evidence="4">Lipoprotein</fullName>
    </recommendedName>
</protein>
<dbReference type="InterPro" id="IPR046720">
    <property type="entry name" value="DUF6612"/>
</dbReference>
<dbReference type="Pfam" id="PF20316">
    <property type="entry name" value="DUF6612"/>
    <property type="match status" value="1"/>
</dbReference>
<accession>A0A1G6J6F2</accession>